<feature type="domain" description="Programmed cell death protein 2 C-terminal" evidence="2">
    <location>
        <begin position="276"/>
        <end position="443"/>
    </location>
</feature>
<feature type="compositionally biased region" description="Polar residues" evidence="1">
    <location>
        <begin position="150"/>
        <end position="159"/>
    </location>
</feature>
<dbReference type="EMBL" id="KN822010">
    <property type="protein sequence ID" value="KIM68073.1"/>
    <property type="molecule type" value="Genomic_DNA"/>
</dbReference>
<dbReference type="InterPro" id="IPR007320">
    <property type="entry name" value="PDCD2_C"/>
</dbReference>
<dbReference type="FunCoup" id="A0A0C3A348">
    <property type="interactions" value="454"/>
</dbReference>
<evidence type="ECO:0000256" key="1">
    <source>
        <dbReference type="SAM" id="MobiDB-lite"/>
    </source>
</evidence>
<gene>
    <name evidence="3" type="ORF">SCLCIDRAFT_1209454</name>
</gene>
<reference evidence="4" key="2">
    <citation type="submission" date="2015-01" db="EMBL/GenBank/DDBJ databases">
        <title>Evolutionary Origins and Diversification of the Mycorrhizal Mutualists.</title>
        <authorList>
            <consortium name="DOE Joint Genome Institute"/>
            <consortium name="Mycorrhizal Genomics Consortium"/>
            <person name="Kohler A."/>
            <person name="Kuo A."/>
            <person name="Nagy L.G."/>
            <person name="Floudas D."/>
            <person name="Copeland A."/>
            <person name="Barry K.W."/>
            <person name="Cichocki N."/>
            <person name="Veneault-Fourrey C."/>
            <person name="LaButti K."/>
            <person name="Lindquist E.A."/>
            <person name="Lipzen A."/>
            <person name="Lundell T."/>
            <person name="Morin E."/>
            <person name="Murat C."/>
            <person name="Riley R."/>
            <person name="Ohm R."/>
            <person name="Sun H."/>
            <person name="Tunlid A."/>
            <person name="Henrissat B."/>
            <person name="Grigoriev I.V."/>
            <person name="Hibbett D.S."/>
            <person name="Martin F."/>
        </authorList>
    </citation>
    <scope>NUCLEOTIDE SEQUENCE [LARGE SCALE GENOMIC DNA]</scope>
    <source>
        <strain evidence="4">Foug A</strain>
    </source>
</reference>
<name>A0A0C3A348_9AGAM</name>
<dbReference type="GO" id="GO:0030490">
    <property type="term" value="P:maturation of SSU-rRNA"/>
    <property type="evidence" value="ECO:0007669"/>
    <property type="project" value="TreeGrafter"/>
</dbReference>
<dbReference type="Proteomes" id="UP000053989">
    <property type="component" value="Unassembled WGS sequence"/>
</dbReference>
<evidence type="ECO:0000259" key="2">
    <source>
        <dbReference type="Pfam" id="PF04194"/>
    </source>
</evidence>
<accession>A0A0C3A348</accession>
<dbReference type="OrthoDB" id="443682at2759"/>
<dbReference type="PANTHER" id="PTHR47524">
    <property type="entry name" value="20S RRNA ACCUMULATION PROTEIN 4"/>
    <property type="match status" value="1"/>
</dbReference>
<protein>
    <recommendedName>
        <fullName evidence="2">Programmed cell death protein 2 C-terminal domain-containing protein</fullName>
    </recommendedName>
</protein>
<organism evidence="3 4">
    <name type="scientific">Scleroderma citrinum Foug A</name>
    <dbReference type="NCBI Taxonomy" id="1036808"/>
    <lineage>
        <taxon>Eukaryota</taxon>
        <taxon>Fungi</taxon>
        <taxon>Dikarya</taxon>
        <taxon>Basidiomycota</taxon>
        <taxon>Agaricomycotina</taxon>
        <taxon>Agaricomycetes</taxon>
        <taxon>Agaricomycetidae</taxon>
        <taxon>Boletales</taxon>
        <taxon>Sclerodermatineae</taxon>
        <taxon>Sclerodermataceae</taxon>
        <taxon>Scleroderma</taxon>
    </lineage>
</organism>
<feature type="compositionally biased region" description="Acidic residues" evidence="1">
    <location>
        <begin position="185"/>
        <end position="194"/>
    </location>
</feature>
<dbReference type="PANTHER" id="PTHR47524:SF1">
    <property type="entry name" value="20S RRNA ACCUMULATION PROTEIN 4"/>
    <property type="match status" value="1"/>
</dbReference>
<proteinExistence type="predicted"/>
<dbReference type="STRING" id="1036808.A0A0C3A348"/>
<reference evidence="3 4" key="1">
    <citation type="submission" date="2014-04" db="EMBL/GenBank/DDBJ databases">
        <authorList>
            <consortium name="DOE Joint Genome Institute"/>
            <person name="Kuo A."/>
            <person name="Kohler A."/>
            <person name="Nagy L.G."/>
            <person name="Floudas D."/>
            <person name="Copeland A."/>
            <person name="Barry K.W."/>
            <person name="Cichocki N."/>
            <person name="Veneault-Fourrey C."/>
            <person name="LaButti K."/>
            <person name="Lindquist E.A."/>
            <person name="Lipzen A."/>
            <person name="Lundell T."/>
            <person name="Morin E."/>
            <person name="Murat C."/>
            <person name="Sun H."/>
            <person name="Tunlid A."/>
            <person name="Henrissat B."/>
            <person name="Grigoriev I.V."/>
            <person name="Hibbett D.S."/>
            <person name="Martin F."/>
            <person name="Nordberg H.P."/>
            <person name="Cantor M.N."/>
            <person name="Hua S.X."/>
        </authorList>
    </citation>
    <scope>NUCLEOTIDE SEQUENCE [LARGE SCALE GENOMIC DNA]</scope>
    <source>
        <strain evidence="3 4">Foug A</strain>
    </source>
</reference>
<feature type="region of interest" description="Disordered" evidence="1">
    <location>
        <begin position="175"/>
        <end position="201"/>
    </location>
</feature>
<sequence>MPARLEDDDDWSDSDDEVVSGVETDVLLGVPDGSVDNENDLRDVAVSRIGGHPSYLPSTEPSFPSSYCNNCSNPMELLVQIWCPFEDSPMDRALYIWGCARASCQRQSGSVRAWRALKYNTAYATKVEKIKACKEAQKKAINPPKPAPTSNPFSMQSPLSPTPFGLGDQIFGQTFSNSFDLPPPTDDEQSDAESETSGSEESLITAMASVTIQGSAWAAAPSYPPIYLSTVAEYISPEPKLKIPPSAQMEEPSGDDKQGKDTSWGFEGYENTLKVDDVFDRFTKRVSHTAEQCLRYDLKGTPLSFASDKVFESLFSTPPQHPPPITKAVFKVLPEAKRSYSTSSIPRCPVCKSSRVFECQLMPNLINILRDTAKEKDVDIKKLTDEQRIKVVQEALERGKELDSRGMEWGTCMVFSCEKDCCLGDNGKEVKECWREEYVLVQWDE</sequence>
<dbReference type="InParanoid" id="A0A0C3A348"/>
<dbReference type="Pfam" id="PF04194">
    <property type="entry name" value="PDCD2_C"/>
    <property type="match status" value="1"/>
</dbReference>
<dbReference type="HOGENOM" id="CLU_031771_2_0_1"/>
<dbReference type="AlphaFoldDB" id="A0A0C3A348"/>
<feature type="region of interest" description="Disordered" evidence="1">
    <location>
        <begin position="242"/>
        <end position="265"/>
    </location>
</feature>
<keyword evidence="4" id="KW-1185">Reference proteome</keyword>
<evidence type="ECO:0000313" key="4">
    <source>
        <dbReference type="Proteomes" id="UP000053989"/>
    </source>
</evidence>
<dbReference type="GO" id="GO:0005737">
    <property type="term" value="C:cytoplasm"/>
    <property type="evidence" value="ECO:0007669"/>
    <property type="project" value="InterPro"/>
</dbReference>
<feature type="region of interest" description="Disordered" evidence="1">
    <location>
        <begin position="137"/>
        <end position="159"/>
    </location>
</feature>
<evidence type="ECO:0000313" key="3">
    <source>
        <dbReference type="EMBL" id="KIM68073.1"/>
    </source>
</evidence>